<evidence type="ECO:0000313" key="1">
    <source>
        <dbReference type="EMBL" id="EIC31322.1"/>
    </source>
</evidence>
<organism evidence="1 2">
    <name type="scientific">Methylomicrobium album BG8</name>
    <dbReference type="NCBI Taxonomy" id="686340"/>
    <lineage>
        <taxon>Bacteria</taxon>
        <taxon>Pseudomonadati</taxon>
        <taxon>Pseudomonadota</taxon>
        <taxon>Gammaproteobacteria</taxon>
        <taxon>Methylococcales</taxon>
        <taxon>Methylococcaceae</taxon>
        <taxon>Methylomicrobium</taxon>
    </lineage>
</organism>
<dbReference type="AlphaFoldDB" id="H8GH47"/>
<dbReference type="EMBL" id="CM001475">
    <property type="protein sequence ID" value="EIC31322.1"/>
    <property type="molecule type" value="Genomic_DNA"/>
</dbReference>
<dbReference type="Gene3D" id="3.30.450.150">
    <property type="entry name" value="Haem-degrading domain"/>
    <property type="match status" value="1"/>
</dbReference>
<dbReference type="STRING" id="686340.Metal_3675"/>
<dbReference type="SUPFAM" id="SSF143744">
    <property type="entry name" value="GlcG-like"/>
    <property type="match status" value="1"/>
</dbReference>
<evidence type="ECO:0000313" key="2">
    <source>
        <dbReference type="Proteomes" id="UP000005090"/>
    </source>
</evidence>
<proteinExistence type="predicted"/>
<dbReference type="Pfam" id="PF03928">
    <property type="entry name" value="HbpS-like"/>
    <property type="match status" value="1"/>
</dbReference>
<dbReference type="HOGENOM" id="CLU_103773_3_0_6"/>
<dbReference type="Proteomes" id="UP000005090">
    <property type="component" value="Chromosome"/>
</dbReference>
<dbReference type="eggNOG" id="COG3193">
    <property type="taxonomic scope" value="Bacteria"/>
</dbReference>
<reference evidence="1 2" key="1">
    <citation type="journal article" date="2013" name="Genome Announc.">
        <title>Genome Sequence of the Obligate Gammaproteobacterial Methanotroph Methylomicrobium album Strain BG8.</title>
        <authorList>
            <person name="Kits K.D."/>
            <person name="Kalyuzhnaya M.G."/>
            <person name="Klotz M.G."/>
            <person name="Jetten M.S."/>
            <person name="Op den Camp H.J."/>
            <person name="Vuilleumier S."/>
            <person name="Bringel F."/>
            <person name="Dispirito A.A."/>
            <person name="Murrell J.C."/>
            <person name="Bruce D."/>
            <person name="Cheng J.F."/>
            <person name="Copeland A."/>
            <person name="Goodwin L."/>
            <person name="Hauser L."/>
            <person name="Lajus A."/>
            <person name="Land M.L."/>
            <person name="Lapidus A."/>
            <person name="Lucas S."/>
            <person name="Medigue C."/>
            <person name="Pitluck S."/>
            <person name="Woyke T."/>
            <person name="Zeytun A."/>
            <person name="Stein L.Y."/>
        </authorList>
    </citation>
    <scope>NUCLEOTIDE SEQUENCE [LARGE SCALE GENOMIC DNA]</scope>
    <source>
        <strain evidence="1 2">BG8</strain>
    </source>
</reference>
<protein>
    <submittedName>
        <fullName evidence="1">Uncharacterized protein, possibly involved in utilization of glycolate and propanediol</fullName>
    </submittedName>
</protein>
<sequence>MHILTLEKANLIIQTAIAKARELKMAPLTVVVLDAAGHLKAMQREDGASMIRQDIATAKAWGAVSMGVSSRSLAGVAVQRPDFMNSLVTLSQGKVMPVPGGVLIRDKENNQLIGAVGISGDVSDQDERCAIAGIEAAGFAAGV</sequence>
<dbReference type="PANTHER" id="PTHR34309">
    <property type="entry name" value="SLR1406 PROTEIN"/>
    <property type="match status" value="1"/>
</dbReference>
<dbReference type="InterPro" id="IPR052517">
    <property type="entry name" value="GlcG_carb_metab_protein"/>
</dbReference>
<dbReference type="PANTHER" id="PTHR34309:SF10">
    <property type="entry name" value="SLR1406 PROTEIN"/>
    <property type="match status" value="1"/>
</dbReference>
<name>H8GH47_METAL</name>
<dbReference type="InterPro" id="IPR038084">
    <property type="entry name" value="PduO/GlcC-like_sf"/>
</dbReference>
<gene>
    <name evidence="1" type="ORF">Metal_3675</name>
</gene>
<keyword evidence="2" id="KW-1185">Reference proteome</keyword>
<dbReference type="InterPro" id="IPR005624">
    <property type="entry name" value="PduO/GlcC-like"/>
</dbReference>
<accession>H8GH47</accession>
<dbReference type="RefSeq" id="WP_005374619.1">
    <property type="nucleotide sequence ID" value="NZ_CM001475.1"/>
</dbReference>